<protein>
    <submittedName>
        <fullName evidence="1">Uncharacterized protein</fullName>
    </submittedName>
</protein>
<gene>
    <name evidence="1" type="ORF">LCGC14_1899720</name>
</gene>
<comment type="caution">
    <text evidence="1">The sequence shown here is derived from an EMBL/GenBank/DDBJ whole genome shotgun (WGS) entry which is preliminary data.</text>
</comment>
<accession>A0A0F9FWZ6</accession>
<sequence>MPWLTVRSGKMSTNLLKRKNGKDYDPLETFGDGLRYMVLSDGQVLDRTTINRDGTDMHHNTRMSHYFWATAEIFKPNKSPQVVK</sequence>
<proteinExistence type="predicted"/>
<evidence type="ECO:0000313" key="1">
    <source>
        <dbReference type="EMBL" id="KKL90939.1"/>
    </source>
</evidence>
<dbReference type="AlphaFoldDB" id="A0A0F9FWZ6"/>
<name>A0A0F9FWZ6_9ZZZZ</name>
<dbReference type="EMBL" id="LAZR01019873">
    <property type="protein sequence ID" value="KKL90939.1"/>
    <property type="molecule type" value="Genomic_DNA"/>
</dbReference>
<reference evidence="1" key="1">
    <citation type="journal article" date="2015" name="Nature">
        <title>Complex archaea that bridge the gap between prokaryotes and eukaryotes.</title>
        <authorList>
            <person name="Spang A."/>
            <person name="Saw J.H."/>
            <person name="Jorgensen S.L."/>
            <person name="Zaremba-Niedzwiedzka K."/>
            <person name="Martijn J."/>
            <person name="Lind A.E."/>
            <person name="van Eijk R."/>
            <person name="Schleper C."/>
            <person name="Guy L."/>
            <person name="Ettema T.J."/>
        </authorList>
    </citation>
    <scope>NUCLEOTIDE SEQUENCE</scope>
</reference>
<organism evidence="1">
    <name type="scientific">marine sediment metagenome</name>
    <dbReference type="NCBI Taxonomy" id="412755"/>
    <lineage>
        <taxon>unclassified sequences</taxon>
        <taxon>metagenomes</taxon>
        <taxon>ecological metagenomes</taxon>
    </lineage>
</organism>